<organism evidence="5 6">
    <name type="scientific">Lactuca saligna</name>
    <name type="common">Willowleaf lettuce</name>
    <dbReference type="NCBI Taxonomy" id="75948"/>
    <lineage>
        <taxon>Eukaryota</taxon>
        <taxon>Viridiplantae</taxon>
        <taxon>Streptophyta</taxon>
        <taxon>Embryophyta</taxon>
        <taxon>Tracheophyta</taxon>
        <taxon>Spermatophyta</taxon>
        <taxon>Magnoliopsida</taxon>
        <taxon>eudicotyledons</taxon>
        <taxon>Gunneridae</taxon>
        <taxon>Pentapetalae</taxon>
        <taxon>asterids</taxon>
        <taxon>campanulids</taxon>
        <taxon>Asterales</taxon>
        <taxon>Asteraceae</taxon>
        <taxon>Cichorioideae</taxon>
        <taxon>Cichorieae</taxon>
        <taxon>Lactucinae</taxon>
        <taxon>Lactuca</taxon>
    </lineage>
</organism>
<dbReference type="InterPro" id="IPR045004">
    <property type="entry name" value="ECH_dom"/>
</dbReference>
<name>A0AA36EBK7_LACSI</name>
<evidence type="ECO:0000313" key="5">
    <source>
        <dbReference type="EMBL" id="CAI9289437.1"/>
    </source>
</evidence>
<comment type="catalytic activity">
    <reaction evidence="2">
        <text>3-hydroxy-2-methylpropanoyl-CoA + H2O = 3-hydroxy-2-methylpropanoate + CoA + H(+)</text>
        <dbReference type="Rhea" id="RHEA:20888"/>
        <dbReference type="ChEBI" id="CHEBI:11805"/>
        <dbReference type="ChEBI" id="CHEBI:15377"/>
        <dbReference type="ChEBI" id="CHEBI:15378"/>
        <dbReference type="ChEBI" id="CHEBI:57287"/>
        <dbReference type="ChEBI" id="CHEBI:57340"/>
        <dbReference type="EC" id="3.1.2.4"/>
    </reaction>
</comment>
<dbReference type="PANTHER" id="PTHR43176">
    <property type="entry name" value="3-HYDROXYISOBUTYRYL-COA HYDROLASE-RELATED"/>
    <property type="match status" value="1"/>
</dbReference>
<evidence type="ECO:0000256" key="2">
    <source>
        <dbReference type="RuleBase" id="RU369070"/>
    </source>
</evidence>
<dbReference type="Proteomes" id="UP001177003">
    <property type="component" value="Chromosome 6"/>
</dbReference>
<keyword evidence="3" id="KW-0732">Signal</keyword>
<dbReference type="GO" id="GO:0003860">
    <property type="term" value="F:3-hydroxyisobutyryl-CoA hydrolase activity"/>
    <property type="evidence" value="ECO:0007669"/>
    <property type="project" value="UniProtKB-UniRule"/>
</dbReference>
<keyword evidence="6" id="KW-1185">Reference proteome</keyword>
<feature type="chain" id="PRO_5041433138" description="3-hydroxyisobutyryl-CoA hydrolase" evidence="3">
    <location>
        <begin position="19"/>
        <end position="160"/>
    </location>
</feature>
<dbReference type="PANTHER" id="PTHR43176:SF14">
    <property type="entry name" value="SMALL RIBOSOMAL SUBUNIT PROTEIN MS47"/>
    <property type="match status" value="1"/>
</dbReference>
<evidence type="ECO:0000256" key="1">
    <source>
        <dbReference type="ARBA" id="ARBA00022801"/>
    </source>
</evidence>
<dbReference type="InterPro" id="IPR032259">
    <property type="entry name" value="HIBYL-CoA-H"/>
</dbReference>
<comment type="pathway">
    <text evidence="2">Amino-acid degradation; L-valine degradation.</text>
</comment>
<dbReference type="Pfam" id="PF16113">
    <property type="entry name" value="ECH_2"/>
    <property type="match status" value="1"/>
</dbReference>
<comment type="function">
    <text evidence="2">Hydrolyzes 3-hydroxyisobutyryl-CoA (HIBYL-CoA), a saline catabolite. Has high activity toward isobutyryl-CoA. Could be an isobutyryl-CoA dehydrogenase that functions in valine catabolism.</text>
</comment>
<dbReference type="InterPro" id="IPR029045">
    <property type="entry name" value="ClpP/crotonase-like_dom_sf"/>
</dbReference>
<dbReference type="EC" id="3.1.2.4" evidence="2"/>
<dbReference type="Gene3D" id="3.90.226.10">
    <property type="entry name" value="2-enoyl-CoA Hydratase, Chain A, domain 1"/>
    <property type="match status" value="1"/>
</dbReference>
<evidence type="ECO:0000259" key="4">
    <source>
        <dbReference type="Pfam" id="PF16113"/>
    </source>
</evidence>
<gene>
    <name evidence="5" type="ORF">LSALG_LOCUS28677</name>
</gene>
<sequence>MGFHPDAWASFYLSHLLGYLGEFLALTGEKLNGAELVACGIATHYSLSGKLSWIEERLGQLMTCDPSVISGSLAQYGDLVYVDKTSVLHNPFVFLFMVGKGKTNIDKFTWVAFAKQRVDDYIYTQMMQKTCRIALELEEENKAQAERDKMLQMQVLHSSF</sequence>
<dbReference type="AlphaFoldDB" id="A0AA36EBK7"/>
<evidence type="ECO:0000256" key="3">
    <source>
        <dbReference type="SAM" id="SignalP"/>
    </source>
</evidence>
<feature type="domain" description="Enoyl-CoA hydratase/isomerase" evidence="4">
    <location>
        <begin position="1"/>
        <end position="83"/>
    </location>
</feature>
<comment type="similarity">
    <text evidence="2">Belongs to the enoyl-CoA hydratase/isomerase family.</text>
</comment>
<evidence type="ECO:0000313" key="6">
    <source>
        <dbReference type="Proteomes" id="UP001177003"/>
    </source>
</evidence>
<accession>A0AA36EBK7</accession>
<reference evidence="5" key="1">
    <citation type="submission" date="2023-04" db="EMBL/GenBank/DDBJ databases">
        <authorList>
            <person name="Vijverberg K."/>
            <person name="Xiong W."/>
            <person name="Schranz E."/>
        </authorList>
    </citation>
    <scope>NUCLEOTIDE SEQUENCE</scope>
</reference>
<feature type="signal peptide" evidence="3">
    <location>
        <begin position="1"/>
        <end position="18"/>
    </location>
</feature>
<protein>
    <recommendedName>
        <fullName evidence="2">3-hydroxyisobutyryl-CoA hydrolase</fullName>
        <shortName evidence="2">HIB-CoA hydrolase</shortName>
        <shortName evidence="2">HIBYL-CoA-H</shortName>
        <ecNumber evidence="2">3.1.2.4</ecNumber>
    </recommendedName>
    <alternativeName>
        <fullName evidence="2">3-hydroxyisobutyryl-coenzyme A hydrolase</fullName>
    </alternativeName>
</protein>
<dbReference type="EMBL" id="OX465082">
    <property type="protein sequence ID" value="CAI9289437.1"/>
    <property type="molecule type" value="Genomic_DNA"/>
</dbReference>
<dbReference type="GO" id="GO:0006574">
    <property type="term" value="P:L-valine catabolic process"/>
    <property type="evidence" value="ECO:0007669"/>
    <property type="project" value="UniProtKB-UniRule"/>
</dbReference>
<proteinExistence type="inferred from homology"/>
<keyword evidence="1 2" id="KW-0378">Hydrolase</keyword>
<dbReference type="SUPFAM" id="SSF52096">
    <property type="entry name" value="ClpP/crotonase"/>
    <property type="match status" value="1"/>
</dbReference>